<dbReference type="SUPFAM" id="SSF63748">
    <property type="entry name" value="Tudor/PWWP/MBT"/>
    <property type="match status" value="1"/>
</dbReference>
<evidence type="ECO:0000256" key="3">
    <source>
        <dbReference type="ARBA" id="ARBA00022737"/>
    </source>
</evidence>
<feature type="domain" description="Tudor" evidence="5">
    <location>
        <begin position="714"/>
        <end position="774"/>
    </location>
</feature>
<accession>A0A9P0VW75</accession>
<dbReference type="InterPro" id="IPR016685">
    <property type="entry name" value="Silence_cplx_Nase-comp_TudorSN"/>
</dbReference>
<dbReference type="PIRSF" id="PIRSF017179">
    <property type="entry name" value="RISC-Tudor-SN"/>
    <property type="match status" value="1"/>
</dbReference>
<dbReference type="InterPro" id="IPR016071">
    <property type="entry name" value="Staphylococal_nuclease_OB-fold"/>
</dbReference>
<dbReference type="GO" id="GO:0031332">
    <property type="term" value="C:RNAi effector complex"/>
    <property type="evidence" value="ECO:0007669"/>
    <property type="project" value="InterPro"/>
</dbReference>
<evidence type="ECO:0000259" key="5">
    <source>
        <dbReference type="PROSITE" id="PS50304"/>
    </source>
</evidence>
<dbReference type="GO" id="GO:0005829">
    <property type="term" value="C:cytosol"/>
    <property type="evidence" value="ECO:0007669"/>
    <property type="project" value="UniProtKB-UniRule"/>
</dbReference>
<evidence type="ECO:0000313" key="8">
    <source>
        <dbReference type="Proteomes" id="UP000837801"/>
    </source>
</evidence>
<proteinExistence type="predicted"/>
<dbReference type="Pfam" id="PF00567">
    <property type="entry name" value="TUDOR"/>
    <property type="match status" value="1"/>
</dbReference>
<evidence type="ECO:0000259" key="6">
    <source>
        <dbReference type="PROSITE" id="PS50830"/>
    </source>
</evidence>
<dbReference type="Pfam" id="PF00565">
    <property type="entry name" value="SNase"/>
    <property type="match status" value="2"/>
</dbReference>
<dbReference type="Gene3D" id="2.40.50.90">
    <property type="match status" value="5"/>
</dbReference>
<organism evidence="7 8">
    <name type="scientific">[Candida] railenensis</name>
    <dbReference type="NCBI Taxonomy" id="45579"/>
    <lineage>
        <taxon>Eukaryota</taxon>
        <taxon>Fungi</taxon>
        <taxon>Dikarya</taxon>
        <taxon>Ascomycota</taxon>
        <taxon>Saccharomycotina</taxon>
        <taxon>Pichiomycetes</taxon>
        <taxon>Debaryomycetaceae</taxon>
        <taxon>Kurtzmaniella</taxon>
    </lineage>
</organism>
<dbReference type="OrthoDB" id="10023235at2759"/>
<comment type="subcellular location">
    <subcellularLocation>
        <location evidence="1 4">Cytoplasm</location>
    </subcellularLocation>
</comment>
<dbReference type="EMBL" id="CAKXYY010000001">
    <property type="protein sequence ID" value="CAH2350174.1"/>
    <property type="molecule type" value="Genomic_DNA"/>
</dbReference>
<dbReference type="GO" id="GO:0031047">
    <property type="term" value="P:regulatory ncRNA-mediated gene silencing"/>
    <property type="evidence" value="ECO:0007669"/>
    <property type="project" value="UniProtKB-UniRule"/>
</dbReference>
<dbReference type="SUPFAM" id="SSF50199">
    <property type="entry name" value="Staphylococcal nuclease"/>
    <property type="match status" value="5"/>
</dbReference>
<comment type="caution">
    <text evidence="7">The sequence shown here is derived from an EMBL/GenBank/DDBJ whole genome shotgun (WGS) entry which is preliminary data.</text>
</comment>
<dbReference type="InterPro" id="IPR002999">
    <property type="entry name" value="Tudor"/>
</dbReference>
<evidence type="ECO:0000256" key="1">
    <source>
        <dbReference type="ARBA" id="ARBA00004496"/>
    </source>
</evidence>
<dbReference type="PANTHER" id="PTHR12302:SF2">
    <property type="entry name" value="STAPHYLOCOCCAL NUCLEASE DOMAIN-CONTAINING PROTEIN 1"/>
    <property type="match status" value="1"/>
</dbReference>
<keyword evidence="2 4" id="KW-0963">Cytoplasm</keyword>
<dbReference type="GO" id="GO:0005634">
    <property type="term" value="C:nucleus"/>
    <property type="evidence" value="ECO:0007669"/>
    <property type="project" value="TreeGrafter"/>
</dbReference>
<dbReference type="InterPro" id="IPR035437">
    <property type="entry name" value="SNase_OB-fold_sf"/>
</dbReference>
<sequence length="902" mass="99513">MSFVAKVKNVLSPDTLVLIPSKSNQVPVPERLLTLSYVRGESYAAKEQLRALLIGKDVKFKVLYKTPSGKEFGDIQTPIFQSLIEYGLEKGWFKLREGLQDDSEYVEDVLRPLENKGKDAIAASEKDPKIIEVDEDIVSKSQRAPITTVIEKVISGDRVMARIIVNKGQHIVTPLLLAGLKAPRTDDAAQSASLTKVAHQAKEFVEQKLLTTTAALKVQIVGLSQTGVPIGLIVHPSGNNIHEKLLEYGYGEIVDWQSGLIGSSQMSSFRKAEQTAKALARGIFQGNAGTTKVAAATSGNTGAKGAGLKSLRVGSSIDSVTIAKVISADTLTLRLSNDEEFTVQLASVRAPRPNDSQLSSNPQERTAIINSAKEYVRHLAAGKTGSVYIDGQRAANPDLGFEERFLVTIKLSSGGKDLSETIIQAGWATVIKHNKATSHERSMNWDKLVELEQEQTKAGKKGVYFTGPDKSKIITVNARIVDASENLTKAKTFFNGFKQKGRISAGYYVEFIPSMNRFKLYNPKEGLKLTLILGGLTNSKDEQLSEEGLKFMNKRFLQKNVEFEIYDQDKIGGFIGNVFATAKSLSPVQVQLLEQGLIKTHEIAINQNSFGAQLKKAEESAQSQKKGIWTGYIPEDKEAAQAVTSTLSQLSIKPKFFDIEVTEIDEEGMINFQILDQQSKAQIESFKRSFSDFNAQIPSASQTSVDLPHNLTKPPKKGELVSAKYSETGKYYRARVVSFEKSSGKYAVKHIDFGNVDLVPLSHLRTLPSKFGISQFPIFAHTCVLQNLRLPPSKPTDYRTEALYALEDLCYDRKLVVSCVPSKSPNVEYDAVLFDSEKSLKDSSYTINKQLVKEGWAVVDVRKINAASKEYDTEILAVQKSARAGHRGCWEFGDVQFDEDLE</sequence>
<dbReference type="SMART" id="SM00333">
    <property type="entry name" value="TUDOR"/>
    <property type="match status" value="1"/>
</dbReference>
<evidence type="ECO:0000313" key="7">
    <source>
        <dbReference type="EMBL" id="CAH2350174.1"/>
    </source>
</evidence>
<dbReference type="GO" id="GO:0006402">
    <property type="term" value="P:mRNA catabolic process"/>
    <property type="evidence" value="ECO:0007669"/>
    <property type="project" value="UniProtKB-UniRule"/>
</dbReference>
<name>A0A9P0VW75_9ASCO</name>
<dbReference type="AlphaFoldDB" id="A0A9P0VW75"/>
<keyword evidence="3" id="KW-0677">Repeat</keyword>
<evidence type="ECO:0000256" key="4">
    <source>
        <dbReference type="PIRNR" id="PIRNR017179"/>
    </source>
</evidence>
<dbReference type="SMART" id="SM00318">
    <property type="entry name" value="SNc"/>
    <property type="match status" value="3"/>
</dbReference>
<dbReference type="PROSITE" id="PS50830">
    <property type="entry name" value="TNASE_3"/>
    <property type="match status" value="2"/>
</dbReference>
<keyword evidence="8" id="KW-1185">Reference proteome</keyword>
<dbReference type="PANTHER" id="PTHR12302">
    <property type="entry name" value="EBNA2 BINDING PROTEIN P100"/>
    <property type="match status" value="1"/>
</dbReference>
<reference evidence="7" key="1">
    <citation type="submission" date="2022-03" db="EMBL/GenBank/DDBJ databases">
        <authorList>
            <person name="Legras J.-L."/>
            <person name="Devillers H."/>
            <person name="Grondin C."/>
        </authorList>
    </citation>
    <scope>NUCLEOTIDE SEQUENCE</scope>
    <source>
        <strain evidence="7">CLIB 1423</strain>
    </source>
</reference>
<dbReference type="FunFam" id="2.30.30.140:FF:000018">
    <property type="entry name" value="Serine/threonine-protein kinase 31"/>
    <property type="match status" value="1"/>
</dbReference>
<gene>
    <name evidence="7" type="ORF">CLIB1423_01S04192</name>
</gene>
<evidence type="ECO:0000256" key="2">
    <source>
        <dbReference type="ARBA" id="ARBA00022490"/>
    </source>
</evidence>
<dbReference type="GO" id="GO:0003723">
    <property type="term" value="F:RNA binding"/>
    <property type="evidence" value="ECO:0007669"/>
    <property type="project" value="UniProtKB-UniRule"/>
</dbReference>
<feature type="domain" description="TNase-like" evidence="6">
    <location>
        <begin position="316"/>
        <end position="631"/>
    </location>
</feature>
<feature type="domain" description="TNase-like" evidence="6">
    <location>
        <begin position="144"/>
        <end position="286"/>
    </location>
</feature>
<dbReference type="GO" id="GO:0004518">
    <property type="term" value="F:nuclease activity"/>
    <property type="evidence" value="ECO:0007669"/>
    <property type="project" value="TreeGrafter"/>
</dbReference>
<dbReference type="PROSITE" id="PS50304">
    <property type="entry name" value="TUDOR"/>
    <property type="match status" value="1"/>
</dbReference>
<protein>
    <submittedName>
        <fullName evidence="7">Staphylococcal nuclease domain-containing protein 1</fullName>
    </submittedName>
</protein>
<dbReference type="Gene3D" id="2.30.30.140">
    <property type="match status" value="1"/>
</dbReference>
<dbReference type="Proteomes" id="UP000837801">
    <property type="component" value="Unassembled WGS sequence"/>
</dbReference>